<keyword evidence="8" id="KW-0862">Zinc</keyword>
<name>A0AA39GBH3_SARSR</name>
<evidence type="ECO:0000256" key="7">
    <source>
        <dbReference type="ARBA" id="ARBA00022786"/>
    </source>
</evidence>
<proteinExistence type="predicted"/>
<dbReference type="SUPFAM" id="SSF57850">
    <property type="entry name" value="RING/U-box"/>
    <property type="match status" value="2"/>
</dbReference>
<dbReference type="PROSITE" id="PS00518">
    <property type="entry name" value="ZF_RING_1"/>
    <property type="match status" value="1"/>
</dbReference>
<dbReference type="EMBL" id="JAPDFR010000009">
    <property type="protein sequence ID" value="KAK0383052.1"/>
    <property type="molecule type" value="Genomic_DNA"/>
</dbReference>
<keyword evidence="4" id="KW-0479">Metal-binding</keyword>
<evidence type="ECO:0000313" key="12">
    <source>
        <dbReference type="Proteomes" id="UP001175261"/>
    </source>
</evidence>
<feature type="domain" description="RING-type" evidence="10">
    <location>
        <begin position="181"/>
        <end position="372"/>
    </location>
</feature>
<evidence type="ECO:0000256" key="3">
    <source>
        <dbReference type="ARBA" id="ARBA00022679"/>
    </source>
</evidence>
<evidence type="ECO:0000256" key="1">
    <source>
        <dbReference type="ARBA" id="ARBA00001798"/>
    </source>
</evidence>
<dbReference type="PANTHER" id="PTHR11685">
    <property type="entry name" value="RBR FAMILY RING FINGER AND IBR DOMAIN-CONTAINING"/>
    <property type="match status" value="1"/>
</dbReference>
<keyword evidence="12" id="KW-1185">Reference proteome</keyword>
<dbReference type="AlphaFoldDB" id="A0AA39GBH3"/>
<dbReference type="InterPro" id="IPR017907">
    <property type="entry name" value="Znf_RING_CS"/>
</dbReference>
<evidence type="ECO:0000256" key="4">
    <source>
        <dbReference type="ARBA" id="ARBA00022723"/>
    </source>
</evidence>
<evidence type="ECO:0000256" key="6">
    <source>
        <dbReference type="ARBA" id="ARBA00022771"/>
    </source>
</evidence>
<dbReference type="EC" id="2.3.2.31" evidence="2"/>
<evidence type="ECO:0000313" key="11">
    <source>
        <dbReference type="EMBL" id="KAK0383052.1"/>
    </source>
</evidence>
<sequence length="440" mass="48967">MKRHRNGHISGDHDTAMKLWADELDSIDASDLPRKKFRDIWLSSEMKDEPAVVRAPSPYEPSSPVQESWAVDESTSVLTSPEPELLYHPSTPTAQELPITPVFTSPPASSLTDTLFALGNDDELVEDLKVLDGFDSGSRDDLVLFNEDQDHSGSTESTTSEGSVAEVTLFHESEPIARLKSVKTCIACDEALPLLERVECPCTHFYCFSCIGDFVKVSMQDEAHFPARCCGQIIPRATIKPALSTEVWSQYLAKTSEFGTRIRLYCHSCHAFVPSTRIQNEIGQCMKCGNQTCVHCKKQEHQHECPKDDVTATFLRFAETQDWQRCPSCRAIVEKQFGCQHMSCNCGTEFCYGCGKPWQMCRAWCMSHRERANRQPRVFTTNRGTDGGTDPMDEPRPTPFITGPLLDLTTHQASDVAGTSAAASGIDAIKIKDEPSENDE</sequence>
<dbReference type="Gene3D" id="1.20.120.1750">
    <property type="match status" value="1"/>
</dbReference>
<feature type="region of interest" description="Disordered" evidence="9">
    <location>
        <begin position="377"/>
        <end position="396"/>
    </location>
</feature>
<keyword evidence="5" id="KW-0677">Repeat</keyword>
<dbReference type="CDD" id="cd22584">
    <property type="entry name" value="Rcat_RBR_unk"/>
    <property type="match status" value="1"/>
</dbReference>
<evidence type="ECO:0000256" key="9">
    <source>
        <dbReference type="SAM" id="MobiDB-lite"/>
    </source>
</evidence>
<keyword evidence="6" id="KW-0863">Zinc-finger</keyword>
<evidence type="ECO:0000259" key="10">
    <source>
        <dbReference type="PROSITE" id="PS51873"/>
    </source>
</evidence>
<dbReference type="PROSITE" id="PS51873">
    <property type="entry name" value="TRIAD"/>
    <property type="match status" value="1"/>
</dbReference>
<dbReference type="InterPro" id="IPR031127">
    <property type="entry name" value="E3_UB_ligase_RBR"/>
</dbReference>
<protein>
    <recommendedName>
        <fullName evidence="2">RBR-type E3 ubiquitin transferase</fullName>
        <ecNumber evidence="2">2.3.2.31</ecNumber>
    </recommendedName>
</protein>
<evidence type="ECO:0000256" key="2">
    <source>
        <dbReference type="ARBA" id="ARBA00012251"/>
    </source>
</evidence>
<dbReference type="Pfam" id="PF01485">
    <property type="entry name" value="IBR"/>
    <property type="match status" value="1"/>
</dbReference>
<gene>
    <name evidence="11" type="ORF">NLU13_8968</name>
</gene>
<evidence type="ECO:0000256" key="5">
    <source>
        <dbReference type="ARBA" id="ARBA00022737"/>
    </source>
</evidence>
<dbReference type="GO" id="GO:0061630">
    <property type="term" value="F:ubiquitin protein ligase activity"/>
    <property type="evidence" value="ECO:0007669"/>
    <property type="project" value="UniProtKB-EC"/>
</dbReference>
<dbReference type="GO" id="GO:0016567">
    <property type="term" value="P:protein ubiquitination"/>
    <property type="evidence" value="ECO:0007669"/>
    <property type="project" value="InterPro"/>
</dbReference>
<dbReference type="InterPro" id="IPR044066">
    <property type="entry name" value="TRIAD_supradom"/>
</dbReference>
<reference evidence="11" key="1">
    <citation type="submission" date="2022-10" db="EMBL/GenBank/DDBJ databases">
        <title>Determination and structural analysis of whole genome sequence of Sarocladium strictum F4-1.</title>
        <authorList>
            <person name="Hu L."/>
            <person name="Jiang Y."/>
        </authorList>
    </citation>
    <scope>NUCLEOTIDE SEQUENCE</scope>
    <source>
        <strain evidence="11">F4-1</strain>
    </source>
</reference>
<dbReference type="InterPro" id="IPR013083">
    <property type="entry name" value="Znf_RING/FYVE/PHD"/>
</dbReference>
<keyword evidence="7" id="KW-0833">Ubl conjugation pathway</keyword>
<dbReference type="Proteomes" id="UP001175261">
    <property type="component" value="Unassembled WGS sequence"/>
</dbReference>
<dbReference type="Gene3D" id="3.30.40.10">
    <property type="entry name" value="Zinc/RING finger domain, C3HC4 (zinc finger)"/>
    <property type="match status" value="1"/>
</dbReference>
<keyword evidence="3" id="KW-0808">Transferase</keyword>
<comment type="caution">
    <text evidence="11">The sequence shown here is derived from an EMBL/GenBank/DDBJ whole genome shotgun (WGS) entry which is preliminary data.</text>
</comment>
<organism evidence="11 12">
    <name type="scientific">Sarocladium strictum</name>
    <name type="common">Black bundle disease fungus</name>
    <name type="synonym">Acremonium strictum</name>
    <dbReference type="NCBI Taxonomy" id="5046"/>
    <lineage>
        <taxon>Eukaryota</taxon>
        <taxon>Fungi</taxon>
        <taxon>Dikarya</taxon>
        <taxon>Ascomycota</taxon>
        <taxon>Pezizomycotina</taxon>
        <taxon>Sordariomycetes</taxon>
        <taxon>Hypocreomycetidae</taxon>
        <taxon>Hypocreales</taxon>
        <taxon>Sarocladiaceae</taxon>
        <taxon>Sarocladium</taxon>
    </lineage>
</organism>
<comment type="catalytic activity">
    <reaction evidence="1">
        <text>[E2 ubiquitin-conjugating enzyme]-S-ubiquitinyl-L-cysteine + [acceptor protein]-L-lysine = [E2 ubiquitin-conjugating enzyme]-L-cysteine + [acceptor protein]-N(6)-ubiquitinyl-L-lysine.</text>
        <dbReference type="EC" id="2.3.2.31"/>
    </reaction>
</comment>
<dbReference type="InterPro" id="IPR002867">
    <property type="entry name" value="IBR_dom"/>
</dbReference>
<dbReference type="GO" id="GO:0008270">
    <property type="term" value="F:zinc ion binding"/>
    <property type="evidence" value="ECO:0007669"/>
    <property type="project" value="UniProtKB-KW"/>
</dbReference>
<evidence type="ECO:0000256" key="8">
    <source>
        <dbReference type="ARBA" id="ARBA00022833"/>
    </source>
</evidence>
<accession>A0AA39GBH3</accession>